<dbReference type="EMBL" id="OW240921">
    <property type="protein sequence ID" value="CAH2318841.1"/>
    <property type="molecule type" value="Genomic_DNA"/>
</dbReference>
<accession>A0AAD1WR91</accession>
<dbReference type="Proteomes" id="UP001295444">
    <property type="component" value="Chromosome 10"/>
</dbReference>
<organism evidence="1 2">
    <name type="scientific">Pelobates cultripes</name>
    <name type="common">Western spadefoot toad</name>
    <dbReference type="NCBI Taxonomy" id="61616"/>
    <lineage>
        <taxon>Eukaryota</taxon>
        <taxon>Metazoa</taxon>
        <taxon>Chordata</taxon>
        <taxon>Craniata</taxon>
        <taxon>Vertebrata</taxon>
        <taxon>Euteleostomi</taxon>
        <taxon>Amphibia</taxon>
        <taxon>Batrachia</taxon>
        <taxon>Anura</taxon>
        <taxon>Pelobatoidea</taxon>
        <taxon>Pelobatidae</taxon>
        <taxon>Pelobates</taxon>
    </lineage>
</organism>
<evidence type="ECO:0000313" key="1">
    <source>
        <dbReference type="EMBL" id="CAH2318841.1"/>
    </source>
</evidence>
<proteinExistence type="predicted"/>
<keyword evidence="2" id="KW-1185">Reference proteome</keyword>
<gene>
    <name evidence="1" type="ORF">PECUL_23A036911</name>
</gene>
<evidence type="ECO:0000313" key="2">
    <source>
        <dbReference type="Proteomes" id="UP001295444"/>
    </source>
</evidence>
<reference evidence="1" key="1">
    <citation type="submission" date="2022-03" db="EMBL/GenBank/DDBJ databases">
        <authorList>
            <person name="Alioto T."/>
            <person name="Alioto T."/>
            <person name="Gomez Garrido J."/>
        </authorList>
    </citation>
    <scope>NUCLEOTIDE SEQUENCE</scope>
</reference>
<name>A0AAD1WR91_PELCU</name>
<sequence length="103" mass="11667">MVPIWDVKLKSRTYWSGGQGTLEASSVSPDQRRAKMVNTVRGLQKQQSMTDHQFTALEDNRRPKNLKIMGISEEIPAAEHLHLVQRLLVTFLSPKLAKNIALD</sequence>
<dbReference type="AlphaFoldDB" id="A0AAD1WR91"/>
<protein>
    <submittedName>
        <fullName evidence="1">Uncharacterized protein</fullName>
    </submittedName>
</protein>